<name>A0A9X4MYH7_9FLAO</name>
<evidence type="ECO:0000256" key="3">
    <source>
        <dbReference type="ARBA" id="ARBA00022989"/>
    </source>
</evidence>
<protein>
    <submittedName>
        <fullName evidence="7">DUF202 domain-containing protein</fullName>
    </submittedName>
</protein>
<keyword evidence="8" id="KW-1185">Reference proteome</keyword>
<reference evidence="7" key="1">
    <citation type="submission" date="2022-07" db="EMBL/GenBank/DDBJ databases">
        <title>Description and genome-wide analysis of Profundicola chukchiensis gen. nov., sp. nov., marine bacteria isolated from bottom sediments of the Chukchi Sea.</title>
        <authorList>
            <person name="Romanenko L."/>
            <person name="Otstavnykh N."/>
            <person name="Kurilenko V."/>
            <person name="Eremeev V."/>
            <person name="Velansky P."/>
            <person name="Mikhailov V."/>
            <person name="Isaeva M."/>
        </authorList>
    </citation>
    <scope>NUCLEOTIDE SEQUENCE</scope>
    <source>
        <strain evidence="7">KMM 9713</strain>
    </source>
</reference>
<feature type="domain" description="DUF202" evidence="6">
    <location>
        <begin position="38"/>
        <end position="100"/>
    </location>
</feature>
<evidence type="ECO:0000313" key="7">
    <source>
        <dbReference type="EMBL" id="MDG4945152.1"/>
    </source>
</evidence>
<comment type="subcellular location">
    <subcellularLocation>
        <location evidence="1">Endomembrane system</location>
        <topology evidence="1">Multi-pass membrane protein</topology>
    </subcellularLocation>
</comment>
<accession>A0A9X4MYH7</accession>
<dbReference type="InterPro" id="IPR003807">
    <property type="entry name" value="DUF202"/>
</dbReference>
<evidence type="ECO:0000313" key="8">
    <source>
        <dbReference type="Proteomes" id="UP001152599"/>
    </source>
</evidence>
<evidence type="ECO:0000256" key="5">
    <source>
        <dbReference type="SAM" id="Phobius"/>
    </source>
</evidence>
<evidence type="ECO:0000256" key="1">
    <source>
        <dbReference type="ARBA" id="ARBA00004127"/>
    </source>
</evidence>
<dbReference type="Proteomes" id="UP001152599">
    <property type="component" value="Unassembled WGS sequence"/>
</dbReference>
<organism evidence="7 8">
    <name type="scientific">Profundicola chukchiensis</name>
    <dbReference type="NCBI Taxonomy" id="2961959"/>
    <lineage>
        <taxon>Bacteria</taxon>
        <taxon>Pseudomonadati</taxon>
        <taxon>Bacteroidota</taxon>
        <taxon>Flavobacteriia</taxon>
        <taxon>Flavobacteriales</taxon>
        <taxon>Weeksellaceae</taxon>
        <taxon>Profundicola</taxon>
    </lineage>
</organism>
<dbReference type="Pfam" id="PF02656">
    <property type="entry name" value="DUF202"/>
    <property type="match status" value="1"/>
</dbReference>
<dbReference type="RefSeq" id="WP_304419859.1">
    <property type="nucleotide sequence ID" value="NZ_JANCMU010000001.1"/>
</dbReference>
<gene>
    <name evidence="7" type="ORF">NMK71_01895</name>
</gene>
<feature type="transmembrane region" description="Helical" evidence="5">
    <location>
        <begin position="73"/>
        <end position="95"/>
    </location>
</feature>
<proteinExistence type="predicted"/>
<sequence length="118" mass="13727">MSKKFRNSKRQVKKLIKFTDEYDVKEKIILRDHLALQRTKLANERTLLTYVRSALYLIIAGIAFLGMEDFKGMPYIGITCLGVSIIILMIGFVRFTQLKKQLNKIYKLPDPEENEDGE</sequence>
<feature type="transmembrane region" description="Helical" evidence="5">
    <location>
        <begin position="47"/>
        <end position="67"/>
    </location>
</feature>
<dbReference type="GO" id="GO:0012505">
    <property type="term" value="C:endomembrane system"/>
    <property type="evidence" value="ECO:0007669"/>
    <property type="project" value="UniProtKB-SubCell"/>
</dbReference>
<evidence type="ECO:0000256" key="4">
    <source>
        <dbReference type="ARBA" id="ARBA00023136"/>
    </source>
</evidence>
<evidence type="ECO:0000259" key="6">
    <source>
        <dbReference type="Pfam" id="PF02656"/>
    </source>
</evidence>
<keyword evidence="3 5" id="KW-1133">Transmembrane helix</keyword>
<dbReference type="EMBL" id="JANCMU010000001">
    <property type="protein sequence ID" value="MDG4945152.1"/>
    <property type="molecule type" value="Genomic_DNA"/>
</dbReference>
<keyword evidence="4 5" id="KW-0472">Membrane</keyword>
<comment type="caution">
    <text evidence="7">The sequence shown here is derived from an EMBL/GenBank/DDBJ whole genome shotgun (WGS) entry which is preliminary data.</text>
</comment>
<dbReference type="AlphaFoldDB" id="A0A9X4MYH7"/>
<evidence type="ECO:0000256" key="2">
    <source>
        <dbReference type="ARBA" id="ARBA00022692"/>
    </source>
</evidence>
<keyword evidence="2 5" id="KW-0812">Transmembrane</keyword>